<evidence type="ECO:0000313" key="1">
    <source>
        <dbReference type="EMBL" id="KAL2332918.1"/>
    </source>
</evidence>
<dbReference type="AlphaFoldDB" id="A0ABD1MAU6"/>
<keyword evidence="2" id="KW-1185">Reference proteome</keyword>
<name>A0ABD1MAU6_9FABA</name>
<sequence length="85" mass="9443">MLSMYGDLLVYGTFSRVQTILNSLYDSPEALFRLITSLPQDLKSDFAFILKYNTNAAFFHDENGDSVAAKLSSIMETSSLLLALP</sequence>
<dbReference type="EMBL" id="JBGMDY010000005">
    <property type="protein sequence ID" value="KAL2332918.1"/>
    <property type="molecule type" value="Genomic_DNA"/>
</dbReference>
<evidence type="ECO:0000313" key="2">
    <source>
        <dbReference type="Proteomes" id="UP001603857"/>
    </source>
</evidence>
<protein>
    <submittedName>
        <fullName evidence="1">Uncharacterized protein</fullName>
    </submittedName>
</protein>
<accession>A0ABD1MAU6</accession>
<comment type="caution">
    <text evidence="1">The sequence shown here is derived from an EMBL/GenBank/DDBJ whole genome shotgun (WGS) entry which is preliminary data.</text>
</comment>
<gene>
    <name evidence="1" type="ORF">Fmac_014131</name>
</gene>
<proteinExistence type="predicted"/>
<reference evidence="1 2" key="1">
    <citation type="submission" date="2024-08" db="EMBL/GenBank/DDBJ databases">
        <title>Insights into the chromosomal genome structure of Flemingia macrophylla.</title>
        <authorList>
            <person name="Ding Y."/>
            <person name="Zhao Y."/>
            <person name="Bi W."/>
            <person name="Wu M."/>
            <person name="Zhao G."/>
            <person name="Gong Y."/>
            <person name="Li W."/>
            <person name="Zhang P."/>
        </authorList>
    </citation>
    <scope>NUCLEOTIDE SEQUENCE [LARGE SCALE GENOMIC DNA]</scope>
    <source>
        <strain evidence="1">DYQJB</strain>
        <tissue evidence="1">Leaf</tissue>
    </source>
</reference>
<dbReference type="Proteomes" id="UP001603857">
    <property type="component" value="Unassembled WGS sequence"/>
</dbReference>
<organism evidence="1 2">
    <name type="scientific">Flemingia macrophylla</name>
    <dbReference type="NCBI Taxonomy" id="520843"/>
    <lineage>
        <taxon>Eukaryota</taxon>
        <taxon>Viridiplantae</taxon>
        <taxon>Streptophyta</taxon>
        <taxon>Embryophyta</taxon>
        <taxon>Tracheophyta</taxon>
        <taxon>Spermatophyta</taxon>
        <taxon>Magnoliopsida</taxon>
        <taxon>eudicotyledons</taxon>
        <taxon>Gunneridae</taxon>
        <taxon>Pentapetalae</taxon>
        <taxon>rosids</taxon>
        <taxon>fabids</taxon>
        <taxon>Fabales</taxon>
        <taxon>Fabaceae</taxon>
        <taxon>Papilionoideae</taxon>
        <taxon>50 kb inversion clade</taxon>
        <taxon>NPAAA clade</taxon>
        <taxon>indigoferoid/millettioid clade</taxon>
        <taxon>Phaseoleae</taxon>
        <taxon>Flemingia</taxon>
    </lineage>
</organism>